<dbReference type="Pfam" id="PF15031">
    <property type="entry name" value="DUF4528"/>
    <property type="match status" value="1"/>
</dbReference>
<keyword evidence="2" id="KW-1185">Reference proteome</keyword>
<dbReference type="PANTHER" id="PTHR34651:SF1">
    <property type="entry name" value="SIMILAR TO ENSANGP00000021391"/>
    <property type="match status" value="1"/>
</dbReference>
<protein>
    <submittedName>
        <fullName evidence="1">Uncharacterized protein</fullName>
    </submittedName>
</protein>
<proteinExistence type="predicted"/>
<reference evidence="1 2" key="1">
    <citation type="submission" date="2024-02" db="EMBL/GenBank/DDBJ databases">
        <title>A chromosome-level genome assembly of Drosophila madeirensis, a fruit fly species endemic to Madeira island.</title>
        <authorList>
            <person name="Tomihara K."/>
            <person name="Llopart A."/>
            <person name="Yamamoto D."/>
        </authorList>
    </citation>
    <scope>NUCLEOTIDE SEQUENCE [LARGE SCALE GENOMIC DNA]</scope>
    <source>
        <strain evidence="1 2">RF1</strain>
    </source>
</reference>
<dbReference type="Proteomes" id="UP001500889">
    <property type="component" value="Chromosome O"/>
</dbReference>
<gene>
    <name evidence="1" type="ORF">DMAD_09684</name>
</gene>
<sequence>MHLTRVLLKPRASEVLTAYLKQCKEPPWTSYFVKFRDVTNDQRGMSHFNWTLDTGTNYHILRTGCYPYMKYHCSRREVQDLSLEDKFFRVLKVINLGLPMLFYGLAAIRLISHTEIVHVSETVKVPIYFLYAEDKGARF</sequence>
<evidence type="ECO:0000313" key="2">
    <source>
        <dbReference type="Proteomes" id="UP001500889"/>
    </source>
</evidence>
<accession>A0AAU9F1F5</accession>
<dbReference type="EMBL" id="AP029263">
    <property type="protein sequence ID" value="BFF91389.1"/>
    <property type="molecule type" value="Genomic_DNA"/>
</dbReference>
<dbReference type="AlphaFoldDB" id="A0AAU9F1F5"/>
<name>A0AAU9F1F5_DROMD</name>
<dbReference type="InterPro" id="IPR029245">
    <property type="entry name" value="DUF4528"/>
</dbReference>
<dbReference type="PANTHER" id="PTHR34651">
    <property type="entry name" value="SIMILAR TO ENSANGP00000021391"/>
    <property type="match status" value="1"/>
</dbReference>
<organism evidence="1 2">
    <name type="scientific">Drosophila madeirensis</name>
    <name type="common">Fruit fly</name>
    <dbReference type="NCBI Taxonomy" id="30013"/>
    <lineage>
        <taxon>Eukaryota</taxon>
        <taxon>Metazoa</taxon>
        <taxon>Ecdysozoa</taxon>
        <taxon>Arthropoda</taxon>
        <taxon>Hexapoda</taxon>
        <taxon>Insecta</taxon>
        <taxon>Pterygota</taxon>
        <taxon>Neoptera</taxon>
        <taxon>Endopterygota</taxon>
        <taxon>Diptera</taxon>
        <taxon>Brachycera</taxon>
        <taxon>Muscomorpha</taxon>
        <taxon>Ephydroidea</taxon>
        <taxon>Drosophilidae</taxon>
        <taxon>Drosophila</taxon>
        <taxon>Sophophora</taxon>
    </lineage>
</organism>
<evidence type="ECO:0000313" key="1">
    <source>
        <dbReference type="EMBL" id="BFF91389.1"/>
    </source>
</evidence>